<dbReference type="RefSeq" id="WP_073297687.1">
    <property type="nucleotide sequence ID" value="NZ_FRAV01000054.1"/>
</dbReference>
<accession>A0A1M7JPQ5</accession>
<keyword evidence="2" id="KW-1185">Reference proteome</keyword>
<proteinExistence type="predicted"/>
<organism evidence="1 2">
    <name type="scientific">Chryseobacterium polytrichastri</name>
    <dbReference type="NCBI Taxonomy" id="1302687"/>
    <lineage>
        <taxon>Bacteria</taxon>
        <taxon>Pseudomonadati</taxon>
        <taxon>Bacteroidota</taxon>
        <taxon>Flavobacteriia</taxon>
        <taxon>Flavobacteriales</taxon>
        <taxon>Weeksellaceae</taxon>
        <taxon>Chryseobacterium group</taxon>
        <taxon>Chryseobacterium</taxon>
    </lineage>
</organism>
<dbReference type="EMBL" id="FRAV01000054">
    <property type="protein sequence ID" value="SHM55070.1"/>
    <property type="molecule type" value="Genomic_DNA"/>
</dbReference>
<reference evidence="2" key="1">
    <citation type="submission" date="2016-11" db="EMBL/GenBank/DDBJ databases">
        <authorList>
            <person name="Varghese N."/>
            <person name="Submissions S."/>
        </authorList>
    </citation>
    <scope>NUCLEOTIDE SEQUENCE [LARGE SCALE GENOMIC DNA]</scope>
    <source>
        <strain evidence="2">DSM 26899</strain>
    </source>
</reference>
<dbReference type="STRING" id="1302687.SAMN05444267_105411"/>
<dbReference type="AlphaFoldDB" id="A0A1M7JPQ5"/>
<sequence length="318" mass="37283">MEIRNFFSSKSILLFIILSFYGCKGQKEEKKNNAVEQHTNTGNSYFQFQKVEEKKDGTTFKFADLKLELIPNEGTTNLLINNEEYLTKLTLDSPDINIWYYKYNDEKVILIEGMDYYSSVFYAYHLYNKQLFYLGNFTIDQPNIENEKPYKKDFKINIEKNKLIIENLLDGQLKGKNIFSDKTNEIKKKQATIGNSPIGSWSTDCENVPNLIIQENKSFFYVVYNQLTISMIKLKESTNSELLYRLDKKPEDMGSIGLSLDWDNYLNKKEIAKIKIIDDNHIEFSWIGFYNDKTNKRDFIESDITSDNKPVILTKCKD</sequence>
<evidence type="ECO:0000313" key="2">
    <source>
        <dbReference type="Proteomes" id="UP000184364"/>
    </source>
</evidence>
<gene>
    <name evidence="1" type="ORF">SAMN05444267_105411</name>
</gene>
<protein>
    <submittedName>
        <fullName evidence="1">Uncharacterized protein</fullName>
    </submittedName>
</protein>
<name>A0A1M7JPQ5_9FLAO</name>
<dbReference type="PROSITE" id="PS51257">
    <property type="entry name" value="PROKAR_LIPOPROTEIN"/>
    <property type="match status" value="1"/>
</dbReference>
<dbReference type="OrthoDB" id="1268816at2"/>
<evidence type="ECO:0000313" key="1">
    <source>
        <dbReference type="EMBL" id="SHM55070.1"/>
    </source>
</evidence>
<dbReference type="Proteomes" id="UP000184364">
    <property type="component" value="Unassembled WGS sequence"/>
</dbReference>